<proteinExistence type="predicted"/>
<evidence type="ECO:0000313" key="13">
    <source>
        <dbReference type="Proteomes" id="UP000196365"/>
    </source>
</evidence>
<dbReference type="PROSITE" id="PS50110">
    <property type="entry name" value="RESPONSE_REGULATORY"/>
    <property type="match status" value="1"/>
</dbReference>
<gene>
    <name evidence="12" type="ORF">SAMN02745973_01794</name>
</gene>
<feature type="DNA-binding region" description="OmpR/PhoB-type" evidence="9">
    <location>
        <begin position="129"/>
        <end position="228"/>
    </location>
</feature>
<keyword evidence="6" id="KW-0804">Transcription</keyword>
<dbReference type="PROSITE" id="PS51755">
    <property type="entry name" value="OMPR_PHOB"/>
    <property type="match status" value="1"/>
</dbReference>
<accession>A0A1T4NSW4</accession>
<keyword evidence="3" id="KW-0902">Two-component regulatory system</keyword>
<dbReference type="Pfam" id="PF00072">
    <property type="entry name" value="Response_reg"/>
    <property type="match status" value="1"/>
</dbReference>
<feature type="domain" description="Response regulatory" evidence="10">
    <location>
        <begin position="4"/>
        <end position="117"/>
    </location>
</feature>
<dbReference type="InterPro" id="IPR039420">
    <property type="entry name" value="WalR-like"/>
</dbReference>
<evidence type="ECO:0000256" key="5">
    <source>
        <dbReference type="ARBA" id="ARBA00023125"/>
    </source>
</evidence>
<keyword evidence="5 9" id="KW-0238">DNA-binding</keyword>
<dbReference type="CDD" id="cd00383">
    <property type="entry name" value="trans_reg_C"/>
    <property type="match status" value="1"/>
</dbReference>
<reference evidence="12 13" key="1">
    <citation type="submission" date="2017-02" db="EMBL/GenBank/DDBJ databases">
        <authorList>
            <person name="Peterson S.W."/>
        </authorList>
    </citation>
    <scope>NUCLEOTIDE SEQUENCE [LARGE SCALE GENOMIC DNA]</scope>
    <source>
        <strain evidence="12 13">DSM 15102</strain>
    </source>
</reference>
<dbReference type="InterPro" id="IPR011006">
    <property type="entry name" value="CheY-like_superfamily"/>
</dbReference>
<evidence type="ECO:0000256" key="1">
    <source>
        <dbReference type="ARBA" id="ARBA00018672"/>
    </source>
</evidence>
<name>A0A1T4NSW4_9FIRM</name>
<keyword evidence="2 8" id="KW-0597">Phosphoprotein</keyword>
<evidence type="ECO:0000256" key="8">
    <source>
        <dbReference type="PROSITE-ProRule" id="PRU00169"/>
    </source>
</evidence>
<dbReference type="Gene3D" id="1.10.10.10">
    <property type="entry name" value="Winged helix-like DNA-binding domain superfamily/Winged helix DNA-binding domain"/>
    <property type="match status" value="1"/>
</dbReference>
<dbReference type="SMART" id="SM00862">
    <property type="entry name" value="Trans_reg_C"/>
    <property type="match status" value="1"/>
</dbReference>
<evidence type="ECO:0000256" key="6">
    <source>
        <dbReference type="ARBA" id="ARBA00023163"/>
    </source>
</evidence>
<dbReference type="AlphaFoldDB" id="A0A1T4NSW4"/>
<dbReference type="EMBL" id="FUWV01000012">
    <property type="protein sequence ID" value="SJZ82126.1"/>
    <property type="molecule type" value="Genomic_DNA"/>
</dbReference>
<dbReference type="SUPFAM" id="SSF52172">
    <property type="entry name" value="CheY-like"/>
    <property type="match status" value="1"/>
</dbReference>
<dbReference type="Gene3D" id="6.10.250.690">
    <property type="match status" value="1"/>
</dbReference>
<feature type="domain" description="OmpR/PhoB-type" evidence="11">
    <location>
        <begin position="129"/>
        <end position="228"/>
    </location>
</feature>
<dbReference type="GO" id="GO:0000156">
    <property type="term" value="F:phosphorelay response regulator activity"/>
    <property type="evidence" value="ECO:0007669"/>
    <property type="project" value="TreeGrafter"/>
</dbReference>
<keyword evidence="4" id="KW-0805">Transcription regulation</keyword>
<dbReference type="InterPro" id="IPR036388">
    <property type="entry name" value="WH-like_DNA-bd_sf"/>
</dbReference>
<evidence type="ECO:0000256" key="2">
    <source>
        <dbReference type="ARBA" id="ARBA00022553"/>
    </source>
</evidence>
<sequence length="229" mass="26776">MNEKILVVDDEPSITDLIKLDLEFEGYQVETAYDGREALEKVENFHPDLIILDIMLPHITGYEVCRKVNEKYNIPIILLTAKTDIVDKVLGLELGADDYITKPFDNRELLARVKALIRRISNPQKEDNNEIIENGDLKIIPNERKVLLKDKEIHLTPKEYDLLYLLAQHPEQVFPRENLLEKIWGYDYFGDTRTVDMHIQRIRKKIGDHSSNPKYLQTVFGVGYKMRRV</sequence>
<dbReference type="Gene3D" id="3.40.50.2300">
    <property type="match status" value="1"/>
</dbReference>
<dbReference type="InterPro" id="IPR001867">
    <property type="entry name" value="OmpR/PhoB-type_DNA-bd"/>
</dbReference>
<dbReference type="Pfam" id="PF00486">
    <property type="entry name" value="Trans_reg_C"/>
    <property type="match status" value="1"/>
</dbReference>
<comment type="function">
    <text evidence="7">May play the central regulatory role in sporulation. It may be an element of the effector pathway responsible for the activation of sporulation genes in response to nutritional stress. Spo0A may act in concert with spo0H (a sigma factor) to control the expression of some genes that are critical to the sporulation process.</text>
</comment>
<organism evidence="12 13">
    <name type="scientific">Garciella nitratireducens DSM 15102</name>
    <dbReference type="NCBI Taxonomy" id="1121911"/>
    <lineage>
        <taxon>Bacteria</taxon>
        <taxon>Bacillati</taxon>
        <taxon>Bacillota</taxon>
        <taxon>Clostridia</taxon>
        <taxon>Eubacteriales</taxon>
        <taxon>Eubacteriaceae</taxon>
        <taxon>Garciella</taxon>
    </lineage>
</organism>
<dbReference type="PANTHER" id="PTHR48111">
    <property type="entry name" value="REGULATOR OF RPOS"/>
    <property type="match status" value="1"/>
</dbReference>
<evidence type="ECO:0000256" key="7">
    <source>
        <dbReference type="ARBA" id="ARBA00024867"/>
    </source>
</evidence>
<dbReference type="GO" id="GO:0000976">
    <property type="term" value="F:transcription cis-regulatory region binding"/>
    <property type="evidence" value="ECO:0007669"/>
    <property type="project" value="TreeGrafter"/>
</dbReference>
<evidence type="ECO:0000256" key="9">
    <source>
        <dbReference type="PROSITE-ProRule" id="PRU01091"/>
    </source>
</evidence>
<protein>
    <recommendedName>
        <fullName evidence="1">Stage 0 sporulation protein A homolog</fullName>
    </recommendedName>
</protein>
<dbReference type="Proteomes" id="UP000196365">
    <property type="component" value="Unassembled WGS sequence"/>
</dbReference>
<dbReference type="GO" id="GO:0006355">
    <property type="term" value="P:regulation of DNA-templated transcription"/>
    <property type="evidence" value="ECO:0007669"/>
    <property type="project" value="InterPro"/>
</dbReference>
<feature type="modified residue" description="4-aspartylphosphate" evidence="8">
    <location>
        <position position="53"/>
    </location>
</feature>
<dbReference type="PANTHER" id="PTHR48111:SF40">
    <property type="entry name" value="PHOSPHATE REGULON TRANSCRIPTIONAL REGULATORY PROTEIN PHOB"/>
    <property type="match status" value="1"/>
</dbReference>
<dbReference type="SMART" id="SM00448">
    <property type="entry name" value="REC"/>
    <property type="match status" value="1"/>
</dbReference>
<evidence type="ECO:0000259" key="10">
    <source>
        <dbReference type="PROSITE" id="PS50110"/>
    </source>
</evidence>
<dbReference type="InterPro" id="IPR001789">
    <property type="entry name" value="Sig_transdc_resp-reg_receiver"/>
</dbReference>
<dbReference type="GO" id="GO:0005829">
    <property type="term" value="C:cytosol"/>
    <property type="evidence" value="ECO:0007669"/>
    <property type="project" value="TreeGrafter"/>
</dbReference>
<dbReference type="GO" id="GO:0032993">
    <property type="term" value="C:protein-DNA complex"/>
    <property type="evidence" value="ECO:0007669"/>
    <property type="project" value="TreeGrafter"/>
</dbReference>
<evidence type="ECO:0000259" key="11">
    <source>
        <dbReference type="PROSITE" id="PS51755"/>
    </source>
</evidence>
<dbReference type="FunFam" id="3.40.50.2300:FF:000001">
    <property type="entry name" value="DNA-binding response regulator PhoB"/>
    <property type="match status" value="1"/>
</dbReference>
<dbReference type="OrthoDB" id="9790442at2"/>
<dbReference type="RefSeq" id="WP_087679173.1">
    <property type="nucleotide sequence ID" value="NZ_FUWV01000012.1"/>
</dbReference>
<evidence type="ECO:0000256" key="4">
    <source>
        <dbReference type="ARBA" id="ARBA00023015"/>
    </source>
</evidence>
<evidence type="ECO:0000256" key="3">
    <source>
        <dbReference type="ARBA" id="ARBA00023012"/>
    </source>
</evidence>
<keyword evidence="13" id="KW-1185">Reference proteome</keyword>
<evidence type="ECO:0000313" key="12">
    <source>
        <dbReference type="EMBL" id="SJZ82126.1"/>
    </source>
</evidence>
<dbReference type="FunFam" id="1.10.10.10:FF:000018">
    <property type="entry name" value="DNA-binding response regulator ResD"/>
    <property type="match status" value="1"/>
</dbReference>